<sequence length="90" mass="10091">MNYIAFGKRLSNAATLEDRGALSTNEGNADKKRGMILPFEPHSITFNNIKYSVDMPQVISYSLTGDTTQNMGFAHTCVHIAKENMYIFIK</sequence>
<accession>A0A9K3N5B8</accession>
<reference evidence="1" key="1">
    <citation type="journal article" date="2017" name="Nature">
        <title>The sunflower genome provides insights into oil metabolism, flowering and Asterid evolution.</title>
        <authorList>
            <person name="Badouin H."/>
            <person name="Gouzy J."/>
            <person name="Grassa C.J."/>
            <person name="Murat F."/>
            <person name="Staton S.E."/>
            <person name="Cottret L."/>
            <person name="Lelandais-Briere C."/>
            <person name="Owens G.L."/>
            <person name="Carrere S."/>
            <person name="Mayjonade B."/>
            <person name="Legrand L."/>
            <person name="Gill N."/>
            <person name="Kane N.C."/>
            <person name="Bowers J.E."/>
            <person name="Hubner S."/>
            <person name="Bellec A."/>
            <person name="Berard A."/>
            <person name="Berges H."/>
            <person name="Blanchet N."/>
            <person name="Boniface M.C."/>
            <person name="Brunel D."/>
            <person name="Catrice O."/>
            <person name="Chaidir N."/>
            <person name="Claudel C."/>
            <person name="Donnadieu C."/>
            <person name="Faraut T."/>
            <person name="Fievet G."/>
            <person name="Helmstetter N."/>
            <person name="King M."/>
            <person name="Knapp S.J."/>
            <person name="Lai Z."/>
            <person name="Le Paslier M.C."/>
            <person name="Lippi Y."/>
            <person name="Lorenzon L."/>
            <person name="Mandel J.R."/>
            <person name="Marage G."/>
            <person name="Marchand G."/>
            <person name="Marquand E."/>
            <person name="Bret-Mestries E."/>
            <person name="Morien E."/>
            <person name="Nambeesan S."/>
            <person name="Nguyen T."/>
            <person name="Pegot-Espagnet P."/>
            <person name="Pouilly N."/>
            <person name="Raftis F."/>
            <person name="Sallet E."/>
            <person name="Schiex T."/>
            <person name="Thomas J."/>
            <person name="Vandecasteele C."/>
            <person name="Vares D."/>
            <person name="Vear F."/>
            <person name="Vautrin S."/>
            <person name="Crespi M."/>
            <person name="Mangin B."/>
            <person name="Burke J.M."/>
            <person name="Salse J."/>
            <person name="Munos S."/>
            <person name="Vincourt P."/>
            <person name="Rieseberg L.H."/>
            <person name="Langlade N.B."/>
        </authorList>
    </citation>
    <scope>NUCLEOTIDE SEQUENCE</scope>
    <source>
        <tissue evidence="1">Leaves</tissue>
    </source>
</reference>
<reference evidence="1" key="2">
    <citation type="submission" date="2020-06" db="EMBL/GenBank/DDBJ databases">
        <title>Helianthus annuus Genome sequencing and assembly Release 2.</title>
        <authorList>
            <person name="Gouzy J."/>
            <person name="Langlade N."/>
            <person name="Munos S."/>
        </authorList>
    </citation>
    <scope>NUCLEOTIDE SEQUENCE</scope>
    <source>
        <tissue evidence="1">Leaves</tissue>
    </source>
</reference>
<keyword evidence="2" id="KW-1185">Reference proteome</keyword>
<gene>
    <name evidence="1" type="ORF">HanXRQr2_Chr10g0448541</name>
</gene>
<comment type="caution">
    <text evidence="1">The sequence shown here is derived from an EMBL/GenBank/DDBJ whole genome shotgun (WGS) entry which is preliminary data.</text>
</comment>
<dbReference type="Gramene" id="mRNA:HanXRQr2_Chr10g0448541">
    <property type="protein sequence ID" value="CDS:HanXRQr2_Chr10g0448541.1"/>
    <property type="gene ID" value="HanXRQr2_Chr10g0448541"/>
</dbReference>
<proteinExistence type="predicted"/>
<organism evidence="1 2">
    <name type="scientific">Helianthus annuus</name>
    <name type="common">Common sunflower</name>
    <dbReference type="NCBI Taxonomy" id="4232"/>
    <lineage>
        <taxon>Eukaryota</taxon>
        <taxon>Viridiplantae</taxon>
        <taxon>Streptophyta</taxon>
        <taxon>Embryophyta</taxon>
        <taxon>Tracheophyta</taxon>
        <taxon>Spermatophyta</taxon>
        <taxon>Magnoliopsida</taxon>
        <taxon>eudicotyledons</taxon>
        <taxon>Gunneridae</taxon>
        <taxon>Pentapetalae</taxon>
        <taxon>asterids</taxon>
        <taxon>campanulids</taxon>
        <taxon>Asterales</taxon>
        <taxon>Asteraceae</taxon>
        <taxon>Asteroideae</taxon>
        <taxon>Heliantheae alliance</taxon>
        <taxon>Heliantheae</taxon>
        <taxon>Helianthus</taxon>
    </lineage>
</organism>
<dbReference type="AlphaFoldDB" id="A0A9K3N5B8"/>
<evidence type="ECO:0000313" key="2">
    <source>
        <dbReference type="Proteomes" id="UP000215914"/>
    </source>
</evidence>
<evidence type="ECO:0000313" key="1">
    <source>
        <dbReference type="EMBL" id="KAF5787058.1"/>
    </source>
</evidence>
<name>A0A9K3N5B8_HELAN</name>
<protein>
    <submittedName>
        <fullName evidence="1">Uncharacterized protein</fullName>
    </submittedName>
</protein>
<dbReference type="Proteomes" id="UP000215914">
    <property type="component" value="Unassembled WGS sequence"/>
</dbReference>
<dbReference type="EMBL" id="MNCJ02000325">
    <property type="protein sequence ID" value="KAF5787058.1"/>
    <property type="molecule type" value="Genomic_DNA"/>
</dbReference>